<organism evidence="2 3">
    <name type="scientific">Saltatorellus ferox</name>
    <dbReference type="NCBI Taxonomy" id="2528018"/>
    <lineage>
        <taxon>Bacteria</taxon>
        <taxon>Pseudomonadati</taxon>
        <taxon>Planctomycetota</taxon>
        <taxon>Planctomycetia</taxon>
        <taxon>Planctomycetia incertae sedis</taxon>
        <taxon>Saltatorellus</taxon>
    </lineage>
</organism>
<name>A0A518EM70_9BACT</name>
<keyword evidence="1" id="KW-0812">Transmembrane</keyword>
<dbReference type="AlphaFoldDB" id="A0A518EM70"/>
<dbReference type="Proteomes" id="UP000320390">
    <property type="component" value="Chromosome"/>
</dbReference>
<proteinExistence type="predicted"/>
<reference evidence="2 3" key="1">
    <citation type="submission" date="2019-02" db="EMBL/GenBank/DDBJ databases">
        <title>Deep-cultivation of Planctomycetes and their phenomic and genomic characterization uncovers novel biology.</title>
        <authorList>
            <person name="Wiegand S."/>
            <person name="Jogler M."/>
            <person name="Boedeker C."/>
            <person name="Pinto D."/>
            <person name="Vollmers J."/>
            <person name="Rivas-Marin E."/>
            <person name="Kohn T."/>
            <person name="Peeters S.H."/>
            <person name="Heuer A."/>
            <person name="Rast P."/>
            <person name="Oberbeckmann S."/>
            <person name="Bunk B."/>
            <person name="Jeske O."/>
            <person name="Meyerdierks A."/>
            <person name="Storesund J.E."/>
            <person name="Kallscheuer N."/>
            <person name="Luecker S."/>
            <person name="Lage O.M."/>
            <person name="Pohl T."/>
            <person name="Merkel B.J."/>
            <person name="Hornburger P."/>
            <person name="Mueller R.-W."/>
            <person name="Bruemmer F."/>
            <person name="Labrenz M."/>
            <person name="Spormann A.M."/>
            <person name="Op den Camp H."/>
            <person name="Overmann J."/>
            <person name="Amann R."/>
            <person name="Jetten M.S.M."/>
            <person name="Mascher T."/>
            <person name="Medema M.H."/>
            <person name="Devos D.P."/>
            <person name="Kaster A.-K."/>
            <person name="Ovreas L."/>
            <person name="Rohde M."/>
            <person name="Galperin M.Y."/>
            <person name="Jogler C."/>
        </authorList>
    </citation>
    <scope>NUCLEOTIDE SEQUENCE [LARGE SCALE GENOMIC DNA]</scope>
    <source>
        <strain evidence="2 3">Poly30</strain>
    </source>
</reference>
<accession>A0A518EM70</accession>
<gene>
    <name evidence="2" type="ORF">Poly30_06730</name>
</gene>
<evidence type="ECO:0000313" key="3">
    <source>
        <dbReference type="Proteomes" id="UP000320390"/>
    </source>
</evidence>
<protein>
    <submittedName>
        <fullName evidence="2">Uncharacterized protein</fullName>
    </submittedName>
</protein>
<evidence type="ECO:0000313" key="2">
    <source>
        <dbReference type="EMBL" id="QDV05177.1"/>
    </source>
</evidence>
<feature type="transmembrane region" description="Helical" evidence="1">
    <location>
        <begin position="20"/>
        <end position="39"/>
    </location>
</feature>
<dbReference type="EMBL" id="CP036434">
    <property type="protein sequence ID" value="QDV05177.1"/>
    <property type="molecule type" value="Genomic_DNA"/>
</dbReference>
<sequence length="41" mass="4454">MLNQPIDPSERPVSVPRQISHLPQIVLFTICALTLLVGLSG</sequence>
<keyword evidence="1" id="KW-0472">Membrane</keyword>
<keyword evidence="3" id="KW-1185">Reference proteome</keyword>
<evidence type="ECO:0000256" key="1">
    <source>
        <dbReference type="SAM" id="Phobius"/>
    </source>
</evidence>
<keyword evidence="1" id="KW-1133">Transmembrane helix</keyword>